<protein>
    <submittedName>
        <fullName evidence="2">Uncharacterized protein</fullName>
    </submittedName>
</protein>
<keyword evidence="1" id="KW-0812">Transmembrane</keyword>
<dbReference type="AlphaFoldDB" id="A0A914BAQ0"/>
<keyword evidence="1" id="KW-0472">Membrane</keyword>
<keyword evidence="1" id="KW-1133">Transmembrane helix</keyword>
<dbReference type="OrthoDB" id="10580879at2759"/>
<dbReference type="OMA" id="DEIWISP"/>
<accession>A0A914BAQ0</accession>
<organism evidence="2 3">
    <name type="scientific">Patiria miniata</name>
    <name type="common">Bat star</name>
    <name type="synonym">Asterina miniata</name>
    <dbReference type="NCBI Taxonomy" id="46514"/>
    <lineage>
        <taxon>Eukaryota</taxon>
        <taxon>Metazoa</taxon>
        <taxon>Echinodermata</taxon>
        <taxon>Eleutherozoa</taxon>
        <taxon>Asterozoa</taxon>
        <taxon>Asteroidea</taxon>
        <taxon>Valvatacea</taxon>
        <taxon>Valvatida</taxon>
        <taxon>Asterinidae</taxon>
        <taxon>Patiria</taxon>
    </lineage>
</organism>
<evidence type="ECO:0000256" key="1">
    <source>
        <dbReference type="SAM" id="Phobius"/>
    </source>
</evidence>
<feature type="transmembrane region" description="Helical" evidence="1">
    <location>
        <begin position="293"/>
        <end position="314"/>
    </location>
</feature>
<dbReference type="Proteomes" id="UP000887568">
    <property type="component" value="Unplaced"/>
</dbReference>
<keyword evidence="3" id="KW-1185">Reference proteome</keyword>
<sequence length="343" mass="38490">MNDLREYYNDLNNRNSKMDVLQVAIQMFRLAVLLFVSIQCLTATSATTPIVSPRGICTSPDDFYQIKWRARTVDPGESLQVYCDRPDGAKIPMESVSSRLGDETTLTVHGLSDGRFSSCECAVMKDGTAVGAVQEMSKANIWVRNDTMFTISQDEIWISPDQEEFEVTFDVDCDFGGSFEVRYNNRLLEHRHSPGPDRLPYIKLRAGQPPVLCFPDPSCRDIGLYLIIYRASRNYKPIETARYLWIRANSSSCPTAVAIQENSTTGDVSMEKHQATKAFILNDVPKPDNGGTAGYFVIGGICLLLLAVCAYMLYQNRRLKMSLRESNQRNEQTTALNTVETIG</sequence>
<dbReference type="GeneID" id="119741465"/>
<dbReference type="EnsemblMetazoa" id="XM_038217223.1">
    <property type="protein sequence ID" value="XP_038073151.1"/>
    <property type="gene ID" value="LOC119741465"/>
</dbReference>
<name>A0A914BAQ0_PATMI</name>
<reference evidence="2" key="1">
    <citation type="submission" date="2022-11" db="UniProtKB">
        <authorList>
            <consortium name="EnsemblMetazoa"/>
        </authorList>
    </citation>
    <scope>IDENTIFICATION</scope>
</reference>
<evidence type="ECO:0000313" key="3">
    <source>
        <dbReference type="Proteomes" id="UP000887568"/>
    </source>
</evidence>
<evidence type="ECO:0000313" key="2">
    <source>
        <dbReference type="EnsemblMetazoa" id="XP_038073151.1"/>
    </source>
</evidence>
<proteinExistence type="predicted"/>
<dbReference type="RefSeq" id="XP_038073151.1">
    <property type="nucleotide sequence ID" value="XM_038217223.1"/>
</dbReference>